<evidence type="ECO:0000256" key="4">
    <source>
        <dbReference type="ARBA" id="ARBA00023014"/>
    </source>
</evidence>
<dbReference type="GO" id="GO:0051539">
    <property type="term" value="F:4 iron, 4 sulfur cluster binding"/>
    <property type="evidence" value="ECO:0007669"/>
    <property type="project" value="UniProtKB-KW"/>
</dbReference>
<evidence type="ECO:0000256" key="3">
    <source>
        <dbReference type="ARBA" id="ARBA00023004"/>
    </source>
</evidence>
<dbReference type="Gene3D" id="1.10.15.40">
    <property type="entry name" value="Electron transport complex subunit B, putative Fe-S cluster"/>
    <property type="match status" value="1"/>
</dbReference>
<dbReference type="EMBL" id="DTAK01000008">
    <property type="protein sequence ID" value="HGU58846.1"/>
    <property type="molecule type" value="Genomic_DNA"/>
</dbReference>
<evidence type="ECO:0000313" key="6">
    <source>
        <dbReference type="EMBL" id="HGE66033.1"/>
    </source>
</evidence>
<organism evidence="7">
    <name type="scientific">Geoglobus ahangari</name>
    <dbReference type="NCBI Taxonomy" id="113653"/>
    <lineage>
        <taxon>Archaea</taxon>
        <taxon>Methanobacteriati</taxon>
        <taxon>Methanobacteriota</taxon>
        <taxon>Archaeoglobi</taxon>
        <taxon>Archaeoglobales</taxon>
        <taxon>Archaeoglobaceae</taxon>
        <taxon>Geoglobus</taxon>
    </lineage>
</organism>
<dbReference type="Pfam" id="PF04060">
    <property type="entry name" value="FeS"/>
    <property type="match status" value="1"/>
</dbReference>
<evidence type="ECO:0000313" key="7">
    <source>
        <dbReference type="EMBL" id="HGU58846.1"/>
    </source>
</evidence>
<accession>A0A7C4S5J0</accession>
<keyword evidence="1" id="KW-0004">4Fe-4S</keyword>
<keyword evidence="3" id="KW-0408">Iron</keyword>
<dbReference type="InterPro" id="IPR007202">
    <property type="entry name" value="4Fe-4S_dom"/>
</dbReference>
<dbReference type="AlphaFoldDB" id="A0A7C4S5J0"/>
<dbReference type="InterPro" id="IPR051069">
    <property type="entry name" value="ACDS_complex_subunit"/>
</dbReference>
<dbReference type="EMBL" id="DTPI01000020">
    <property type="protein sequence ID" value="HGE66033.1"/>
    <property type="molecule type" value="Genomic_DNA"/>
</dbReference>
<dbReference type="PANTHER" id="PTHR36214:SF3">
    <property type="entry name" value="ACETYL-COA DECARBONYLASE_SYNTHASE COMPLEX SUBUNIT GAMMA"/>
    <property type="match status" value="1"/>
</dbReference>
<keyword evidence="4" id="KW-0411">Iron-sulfur</keyword>
<keyword evidence="2" id="KW-0479">Metal-binding</keyword>
<evidence type="ECO:0000259" key="5">
    <source>
        <dbReference type="PROSITE" id="PS51656"/>
    </source>
</evidence>
<gene>
    <name evidence="7" type="ORF">ENT89_01285</name>
    <name evidence="6" type="ORF">ENX77_02735</name>
</gene>
<name>A0A7C4S5J0_9EURY</name>
<dbReference type="PROSITE" id="PS51656">
    <property type="entry name" value="4FE4S"/>
    <property type="match status" value="1"/>
</dbReference>
<evidence type="ECO:0000256" key="2">
    <source>
        <dbReference type="ARBA" id="ARBA00022723"/>
    </source>
</evidence>
<comment type="caution">
    <text evidence="7">The sequence shown here is derived from an EMBL/GenBank/DDBJ whole genome shotgun (WGS) entry which is preliminary data.</text>
</comment>
<feature type="domain" description="4Fe-4S" evidence="5">
    <location>
        <begin position="108"/>
        <end position="168"/>
    </location>
</feature>
<proteinExistence type="predicted"/>
<sequence>MAEIKEILPCIADPSKYRVIGRIYVKNLKEVAPYLARVLPNASYNVKDGWISFKKGQRIITIHSDGFVTMTMISEREEALSILKELEEKAKLAWEKRNEIDITKPLQKIFVGALDVYKYLPKTNCKECGEQTCMAFAVKLLNGEKDVKDCKPLFREKKYFGIRETLIGLLSVAGFEIEI</sequence>
<reference evidence="7" key="1">
    <citation type="journal article" date="2020" name="mSystems">
        <title>Genome- and Community-Level Interaction Insights into Carbon Utilization and Element Cycling Functions of Hydrothermarchaeota in Hydrothermal Sediment.</title>
        <authorList>
            <person name="Zhou Z."/>
            <person name="Liu Y."/>
            <person name="Xu W."/>
            <person name="Pan J."/>
            <person name="Luo Z.H."/>
            <person name="Li M."/>
        </authorList>
    </citation>
    <scope>NUCLEOTIDE SEQUENCE [LARGE SCALE GENOMIC DNA]</scope>
    <source>
        <strain evidence="7">SpSt-62</strain>
        <strain evidence="6">SpSt-97</strain>
    </source>
</reference>
<dbReference type="PANTHER" id="PTHR36214">
    <property type="match status" value="1"/>
</dbReference>
<evidence type="ECO:0000256" key="1">
    <source>
        <dbReference type="ARBA" id="ARBA00022485"/>
    </source>
</evidence>
<dbReference type="GO" id="GO:0046872">
    <property type="term" value="F:metal ion binding"/>
    <property type="evidence" value="ECO:0007669"/>
    <property type="project" value="UniProtKB-KW"/>
</dbReference>
<protein>
    <submittedName>
        <fullName evidence="7">Fe-S protein</fullName>
    </submittedName>
</protein>